<dbReference type="Gene3D" id="3.40.50.720">
    <property type="entry name" value="NAD(P)-binding Rossmann-like Domain"/>
    <property type="match status" value="1"/>
</dbReference>
<name>A0A0D2L0S8_9CHLO</name>
<dbReference type="GeneID" id="25739840"/>
<evidence type="ECO:0000256" key="3">
    <source>
        <dbReference type="ARBA" id="ARBA00023002"/>
    </source>
</evidence>
<keyword evidence="5" id="KW-1185">Reference proteome</keyword>
<dbReference type="STRING" id="145388.A0A0D2L0S8"/>
<gene>
    <name evidence="4" type="ORF">MNEG_6964</name>
</gene>
<dbReference type="Pfam" id="PF00106">
    <property type="entry name" value="adh_short"/>
    <property type="match status" value="1"/>
</dbReference>
<keyword evidence="3" id="KW-0560">Oxidoreductase</keyword>
<dbReference type="SUPFAM" id="SSF51735">
    <property type="entry name" value="NAD(P)-binding Rossmann-fold domains"/>
    <property type="match status" value="1"/>
</dbReference>
<dbReference type="GO" id="GO:0016020">
    <property type="term" value="C:membrane"/>
    <property type="evidence" value="ECO:0007669"/>
    <property type="project" value="TreeGrafter"/>
</dbReference>
<organism evidence="4 5">
    <name type="scientific">Monoraphidium neglectum</name>
    <dbReference type="NCBI Taxonomy" id="145388"/>
    <lineage>
        <taxon>Eukaryota</taxon>
        <taxon>Viridiplantae</taxon>
        <taxon>Chlorophyta</taxon>
        <taxon>core chlorophytes</taxon>
        <taxon>Chlorophyceae</taxon>
        <taxon>CS clade</taxon>
        <taxon>Sphaeropleales</taxon>
        <taxon>Selenastraceae</taxon>
        <taxon>Monoraphidium</taxon>
    </lineage>
</organism>
<dbReference type="PANTHER" id="PTHR43490:SF99">
    <property type="entry name" value="SHORT-CHAIN DEHYDROGENASE_REDUCTASE"/>
    <property type="match status" value="1"/>
</dbReference>
<dbReference type="GO" id="GO:0016491">
    <property type="term" value="F:oxidoreductase activity"/>
    <property type="evidence" value="ECO:0007669"/>
    <property type="project" value="UniProtKB-KW"/>
</dbReference>
<dbReference type="RefSeq" id="XP_013900018.1">
    <property type="nucleotide sequence ID" value="XM_014044564.1"/>
</dbReference>
<dbReference type="KEGG" id="mng:MNEG_6964"/>
<keyword evidence="2" id="KW-0521">NADP</keyword>
<dbReference type="AlphaFoldDB" id="A0A0D2L0S8"/>
<comment type="similarity">
    <text evidence="1">Belongs to the short-chain dehydrogenases/reductases (SDR) family.</text>
</comment>
<dbReference type="InterPro" id="IPR002347">
    <property type="entry name" value="SDR_fam"/>
</dbReference>
<accession>A0A0D2L0S8</accession>
<evidence type="ECO:0000313" key="4">
    <source>
        <dbReference type="EMBL" id="KIZ00999.1"/>
    </source>
</evidence>
<reference evidence="4 5" key="1">
    <citation type="journal article" date="2013" name="BMC Genomics">
        <title>Reconstruction of the lipid metabolism for the microalga Monoraphidium neglectum from its genome sequence reveals characteristics suitable for biofuel production.</title>
        <authorList>
            <person name="Bogen C."/>
            <person name="Al-Dilaimi A."/>
            <person name="Albersmeier A."/>
            <person name="Wichmann J."/>
            <person name="Grundmann M."/>
            <person name="Rupp O."/>
            <person name="Lauersen K.J."/>
            <person name="Blifernez-Klassen O."/>
            <person name="Kalinowski J."/>
            <person name="Goesmann A."/>
            <person name="Mussgnug J.H."/>
            <person name="Kruse O."/>
        </authorList>
    </citation>
    <scope>NUCLEOTIDE SEQUENCE [LARGE SCALE GENOMIC DNA]</scope>
    <source>
        <strain evidence="4 5">SAG 48.87</strain>
    </source>
</reference>
<sequence length="262" mass="27333">MVAPGKWAVVTGANRGLGFDVAKQLAASGRSVIITSRDKAAGAAAAQALSEAAAPGARVVVLQLEASSPDSIRALAAEVQAEYEGQVDLLVGGWDRWDRINNAGMTVDGISAADHEATLKTNLDGAIDITLALLLHLAQGARVVQVASRRGMLSTVGPGYGERIKAAATLDEVRAAAHRFDPDHLAQGPATGQSYAVSKAALIRATQLMAESPHFKARDISVVAVAPGWWCQGARSILLASEDNIPNGSFSYDGKLLDWTSK</sequence>
<dbReference type="Proteomes" id="UP000054498">
    <property type="component" value="Unassembled WGS sequence"/>
</dbReference>
<evidence type="ECO:0000313" key="5">
    <source>
        <dbReference type="Proteomes" id="UP000054498"/>
    </source>
</evidence>
<dbReference type="PANTHER" id="PTHR43490">
    <property type="entry name" value="(+)-NEOMENTHOL DEHYDROGENASE"/>
    <property type="match status" value="1"/>
</dbReference>
<evidence type="ECO:0000256" key="2">
    <source>
        <dbReference type="ARBA" id="ARBA00022857"/>
    </source>
</evidence>
<dbReference type="InterPro" id="IPR036291">
    <property type="entry name" value="NAD(P)-bd_dom_sf"/>
</dbReference>
<evidence type="ECO:0000256" key="1">
    <source>
        <dbReference type="ARBA" id="ARBA00006484"/>
    </source>
</evidence>
<dbReference type="OrthoDB" id="1933717at2759"/>
<proteinExistence type="inferred from homology"/>
<protein>
    <submittedName>
        <fullName evidence="4">Uncharacterized protein</fullName>
    </submittedName>
</protein>
<dbReference type="PRINTS" id="PR00081">
    <property type="entry name" value="GDHRDH"/>
</dbReference>
<dbReference type="EMBL" id="KK101407">
    <property type="protein sequence ID" value="KIZ00999.1"/>
    <property type="molecule type" value="Genomic_DNA"/>
</dbReference>